<proteinExistence type="predicted"/>
<dbReference type="Proteomes" id="UP000680279">
    <property type="component" value="Unassembled WGS sequence"/>
</dbReference>
<accession>A0ABQ4K1C5</accession>
<comment type="caution">
    <text evidence="2">The sequence shown here is derived from an EMBL/GenBank/DDBJ whole genome shotgun (WGS) entry which is preliminary data.</text>
</comment>
<organism evidence="2 3">
    <name type="scientific">Siminovitchia fordii</name>
    <dbReference type="NCBI Taxonomy" id="254759"/>
    <lineage>
        <taxon>Bacteria</taxon>
        <taxon>Bacillati</taxon>
        <taxon>Bacillota</taxon>
        <taxon>Bacilli</taxon>
        <taxon>Bacillales</taxon>
        <taxon>Bacillaceae</taxon>
        <taxon>Siminovitchia</taxon>
    </lineage>
</organism>
<reference evidence="2 3" key="1">
    <citation type="submission" date="2021-03" db="EMBL/GenBank/DDBJ databases">
        <title>Antimicrobial resistance genes in bacteria isolated from Japanese honey, and their potential for conferring macrolide and lincosamide resistance in the American foulbrood pathogen Paenibacillus larvae.</title>
        <authorList>
            <person name="Okamoto M."/>
            <person name="Kumagai M."/>
            <person name="Kanamori H."/>
            <person name="Takamatsu D."/>
        </authorList>
    </citation>
    <scope>NUCLEOTIDE SEQUENCE [LARGE SCALE GENOMIC DNA]</scope>
    <source>
        <strain evidence="2 3">J1TS3</strain>
    </source>
</reference>
<feature type="region of interest" description="Disordered" evidence="1">
    <location>
        <begin position="1"/>
        <end position="23"/>
    </location>
</feature>
<evidence type="ECO:0000256" key="1">
    <source>
        <dbReference type="SAM" id="MobiDB-lite"/>
    </source>
</evidence>
<dbReference type="EMBL" id="BOQT01000002">
    <property type="protein sequence ID" value="GIN19527.1"/>
    <property type="molecule type" value="Genomic_DNA"/>
</dbReference>
<keyword evidence="3" id="KW-1185">Reference proteome</keyword>
<sequence>MSSSDAQDVLVQAKRQDVAPEPADAQDVLVQAKRQDVAPEPADAQDVLVQAKRQGCRALRRPGPIGSRSQVAKKLTLDECAPAA</sequence>
<evidence type="ECO:0000313" key="3">
    <source>
        <dbReference type="Proteomes" id="UP000680279"/>
    </source>
</evidence>
<evidence type="ECO:0000313" key="2">
    <source>
        <dbReference type="EMBL" id="GIN19527.1"/>
    </source>
</evidence>
<protein>
    <submittedName>
        <fullName evidence="2">Uncharacterized protein</fullName>
    </submittedName>
</protein>
<name>A0ABQ4K1C5_9BACI</name>
<gene>
    <name evidence="2" type="ORF">J1TS3_06610</name>
</gene>